<reference evidence="2 3" key="1">
    <citation type="submission" date="2017-04" db="EMBL/GenBank/DDBJ databases">
        <authorList>
            <person name="Veseli I.A."/>
            <person name="Tang C."/>
            <person name="Pombert J.-F."/>
        </authorList>
    </citation>
    <scope>NUCLEOTIDE SEQUENCE [LARGE SCALE GENOMIC DNA]</scope>
    <source>
        <strain evidence="2 3">ATCC 700373</strain>
    </source>
</reference>
<proteinExistence type="predicted"/>
<evidence type="ECO:0000313" key="3">
    <source>
        <dbReference type="Proteomes" id="UP000242864"/>
    </source>
</evidence>
<dbReference type="Pfam" id="PF16993">
    <property type="entry name" value="Asp1"/>
    <property type="match status" value="1"/>
</dbReference>
<dbReference type="AlphaFoldDB" id="A0AAC9RR92"/>
<protein>
    <submittedName>
        <fullName evidence="2">Accessory Sec system protein Asp1</fullName>
    </submittedName>
</protein>
<evidence type="ECO:0000313" key="2">
    <source>
        <dbReference type="EMBL" id="ARJ50848.1"/>
    </source>
</evidence>
<dbReference type="NCBIfam" id="TIGR03713">
    <property type="entry name" value="acc_sec_asp1"/>
    <property type="match status" value="1"/>
</dbReference>
<name>A0AAC9RR92_9STAP</name>
<gene>
    <name evidence="2" type="ORF">B5P37_05700</name>
</gene>
<dbReference type="KEGG" id="slz:B5P37_05700"/>
<accession>A0AAC9RR92</accession>
<feature type="coiled-coil region" evidence="1">
    <location>
        <begin position="367"/>
        <end position="398"/>
    </location>
</feature>
<dbReference type="InterPro" id="IPR022372">
    <property type="entry name" value="Accessory_SS_Asp1"/>
</dbReference>
<sequence>MKYFVLALYEDEKWWHHLPQPFYSKSATVAFDDILSLMSMYEENNAHCQLLHLSYHPHMRTLLHRFDLYEANVWSLFDEIQGFNAGLSRSLQFEDLEWPDETELIYTPYFIQAIVGQAMSKVYFNQDGYLIRIDDFEEAQCVRRYIFDDRGYLSAIRYYTNGVAEIQDYLTVTGQVILREHLSSGRVDVSASFEHLFDARTYDTMVALIKERFHKYCQRHFKKGDQCMVGSNLFHNTLFKDIHTDVTVSYSIFSKRNTVVDDALLDSMAHSSKWIVDTHENERDLNALLADREDAPDILRMTPFNTQPLSNLSSQLNETYIGFWIDNLERHEIEQVLNHLTAYLWQNLSYRLVILTHKGQAQIEPWLIQWQDEMNEMYQQSQRIEDEATAELMRAEESGKGEGWIQIQSVPFEDEVMKALARLRIVIDLGAEPDLYIQIASISVRIPQVHASQSHYVTHLENGYVIEDYDGLQVALDYFLSTLKHWNSAYTFNTSKIEQLSSRRIVQRLNEFLEGDTHGTSV</sequence>
<keyword evidence="1" id="KW-0175">Coiled coil</keyword>
<evidence type="ECO:0000256" key="1">
    <source>
        <dbReference type="SAM" id="Coils"/>
    </source>
</evidence>
<dbReference type="Proteomes" id="UP000242864">
    <property type="component" value="Chromosome"/>
</dbReference>
<keyword evidence="3" id="KW-1185">Reference proteome</keyword>
<dbReference type="EMBL" id="CP020773">
    <property type="protein sequence ID" value="ARJ50848.1"/>
    <property type="molecule type" value="Genomic_DNA"/>
</dbReference>
<organism evidence="2 3">
    <name type="scientific">Staphylococcus lutrae</name>
    <dbReference type="NCBI Taxonomy" id="155085"/>
    <lineage>
        <taxon>Bacteria</taxon>
        <taxon>Bacillati</taxon>
        <taxon>Bacillota</taxon>
        <taxon>Bacilli</taxon>
        <taxon>Bacillales</taxon>
        <taxon>Staphylococcaceae</taxon>
        <taxon>Staphylococcus</taxon>
    </lineage>
</organism>
<dbReference type="GO" id="GO:0015031">
    <property type="term" value="P:protein transport"/>
    <property type="evidence" value="ECO:0007669"/>
    <property type="project" value="InterPro"/>
</dbReference>
<dbReference type="RefSeq" id="WP_085237326.1">
    <property type="nucleotide sequence ID" value="NZ_CP020773.1"/>
</dbReference>